<dbReference type="PANTHER" id="PTHR37422:SF17">
    <property type="entry name" value="O-ANTIGEN LIGASE"/>
    <property type="match status" value="1"/>
</dbReference>
<name>A0ABX2SZ83_9BACL</name>
<feature type="transmembrane region" description="Helical" evidence="5">
    <location>
        <begin position="260"/>
        <end position="281"/>
    </location>
</feature>
<keyword evidence="7" id="KW-0436">Ligase</keyword>
<keyword evidence="4 5" id="KW-0472">Membrane</keyword>
<feature type="transmembrane region" description="Helical" evidence="5">
    <location>
        <begin position="137"/>
        <end position="158"/>
    </location>
</feature>
<feature type="transmembrane region" description="Helical" evidence="5">
    <location>
        <begin position="17"/>
        <end position="37"/>
    </location>
</feature>
<comment type="caution">
    <text evidence="7">The sequence shown here is derived from an EMBL/GenBank/DDBJ whole genome shotgun (WGS) entry which is preliminary data.</text>
</comment>
<evidence type="ECO:0000313" key="7">
    <source>
        <dbReference type="EMBL" id="NYS47377.1"/>
    </source>
</evidence>
<feature type="transmembrane region" description="Helical" evidence="5">
    <location>
        <begin position="466"/>
        <end position="483"/>
    </location>
</feature>
<evidence type="ECO:0000256" key="5">
    <source>
        <dbReference type="SAM" id="Phobius"/>
    </source>
</evidence>
<protein>
    <submittedName>
        <fullName evidence="7">O-antigen ligase family protein</fullName>
    </submittedName>
</protein>
<gene>
    <name evidence="7" type="ORF">HZY85_04090</name>
</gene>
<dbReference type="RefSeq" id="WP_179941154.1">
    <property type="nucleotide sequence ID" value="NZ_JACBYF010000005.1"/>
</dbReference>
<dbReference type="InterPro" id="IPR007016">
    <property type="entry name" value="O-antigen_ligase-rel_domated"/>
</dbReference>
<sequence length="484" mass="57391">MNFMKEKIDSYNYVVKVYIYLTIICHILFLMSPIVTFIVGTPLYSFQKYFAGIGILLVLIDIIFYRFIFKLKYAYIFYSIFFVSIVSSLYTVKYGIKHNLFDILWYFIIVSIFYSYTLRLDKELFKKQLLYLYNHVAFIWSVGCILSIPSFLFNVGYYSKVNPHYIDGYIRQGFLENRLFGIFMAMYNSAMTSSVLLVIGIFIYLVNKKNYLLFYNVLFITHILLSGTRSSMISLIFTFSILIGYYVFCKNINYRHFKKIGVSILAFITSCLLIYGGFSLYKKALSYVPNIYILKSNQNNYHDIIQKFPMIKKEELKDKSYEHILEREDANFENPSNNRLDIWLDYFKIYKEIGFIGLSPNNYSKYIQEHAPDLFIVQYVKDSMPERYKNGDIYEPHNSYLYLYVSTGLIGLSSFMIFLIILIIKILKYLNQKRYVDTYFYMSISLIIFYLSNMFFDSIVLFDNDAITIVFWLLLGFVTKIVSK</sequence>
<organism evidence="7 8">
    <name type="scientific">Gemelliphila palaticanis</name>
    <dbReference type="NCBI Taxonomy" id="81950"/>
    <lineage>
        <taxon>Bacteria</taxon>
        <taxon>Bacillati</taxon>
        <taxon>Bacillota</taxon>
        <taxon>Bacilli</taxon>
        <taxon>Bacillales</taxon>
        <taxon>Gemellaceae</taxon>
        <taxon>Gemelliphila</taxon>
    </lineage>
</organism>
<evidence type="ECO:0000256" key="1">
    <source>
        <dbReference type="ARBA" id="ARBA00004141"/>
    </source>
</evidence>
<feature type="domain" description="O-antigen ligase-related" evidence="6">
    <location>
        <begin position="216"/>
        <end position="415"/>
    </location>
</feature>
<feature type="transmembrane region" description="Helical" evidence="5">
    <location>
        <begin position="179"/>
        <end position="205"/>
    </location>
</feature>
<proteinExistence type="predicted"/>
<feature type="transmembrane region" description="Helical" evidence="5">
    <location>
        <begin position="49"/>
        <end position="69"/>
    </location>
</feature>
<feature type="transmembrane region" description="Helical" evidence="5">
    <location>
        <begin position="217"/>
        <end position="248"/>
    </location>
</feature>
<evidence type="ECO:0000259" key="6">
    <source>
        <dbReference type="Pfam" id="PF04932"/>
    </source>
</evidence>
<dbReference type="InterPro" id="IPR051533">
    <property type="entry name" value="WaaL-like"/>
</dbReference>
<feature type="transmembrane region" description="Helical" evidence="5">
    <location>
        <begin position="75"/>
        <end position="92"/>
    </location>
</feature>
<reference evidence="7 8" key="1">
    <citation type="submission" date="2020-07" db="EMBL/GenBank/DDBJ databases">
        <title>MOT database genomes.</title>
        <authorList>
            <person name="Joseph S."/>
            <person name="Aduse-Opoku J."/>
            <person name="Hashim A."/>
            <person name="Wade W."/>
            <person name="Curtis M."/>
        </authorList>
    </citation>
    <scope>NUCLEOTIDE SEQUENCE [LARGE SCALE GENOMIC DNA]</scope>
    <source>
        <strain evidence="7 8">CIP 106318</strain>
    </source>
</reference>
<feature type="transmembrane region" description="Helical" evidence="5">
    <location>
        <begin position="99"/>
        <end position="117"/>
    </location>
</feature>
<accession>A0ABX2SZ83</accession>
<dbReference type="PANTHER" id="PTHR37422">
    <property type="entry name" value="TEICHURONIC ACID BIOSYNTHESIS PROTEIN TUAE"/>
    <property type="match status" value="1"/>
</dbReference>
<dbReference type="Pfam" id="PF04932">
    <property type="entry name" value="Wzy_C"/>
    <property type="match status" value="1"/>
</dbReference>
<keyword evidence="2 5" id="KW-0812">Transmembrane</keyword>
<keyword evidence="3 5" id="KW-1133">Transmembrane helix</keyword>
<keyword evidence="8" id="KW-1185">Reference proteome</keyword>
<comment type="subcellular location">
    <subcellularLocation>
        <location evidence="1">Membrane</location>
        <topology evidence="1">Multi-pass membrane protein</topology>
    </subcellularLocation>
</comment>
<dbReference type="Proteomes" id="UP000531840">
    <property type="component" value="Unassembled WGS sequence"/>
</dbReference>
<feature type="transmembrane region" description="Helical" evidence="5">
    <location>
        <begin position="439"/>
        <end position="460"/>
    </location>
</feature>
<feature type="transmembrane region" description="Helical" evidence="5">
    <location>
        <begin position="401"/>
        <end position="427"/>
    </location>
</feature>
<evidence type="ECO:0000313" key="8">
    <source>
        <dbReference type="Proteomes" id="UP000531840"/>
    </source>
</evidence>
<evidence type="ECO:0000256" key="3">
    <source>
        <dbReference type="ARBA" id="ARBA00022989"/>
    </source>
</evidence>
<evidence type="ECO:0000256" key="2">
    <source>
        <dbReference type="ARBA" id="ARBA00022692"/>
    </source>
</evidence>
<dbReference type="GO" id="GO:0016874">
    <property type="term" value="F:ligase activity"/>
    <property type="evidence" value="ECO:0007669"/>
    <property type="project" value="UniProtKB-KW"/>
</dbReference>
<dbReference type="EMBL" id="JACBYF010000005">
    <property type="protein sequence ID" value="NYS47377.1"/>
    <property type="molecule type" value="Genomic_DNA"/>
</dbReference>
<evidence type="ECO:0000256" key="4">
    <source>
        <dbReference type="ARBA" id="ARBA00023136"/>
    </source>
</evidence>